<accession>A0A8H5BES2</accession>
<keyword evidence="2" id="KW-1185">Reference proteome</keyword>
<proteinExistence type="predicted"/>
<comment type="caution">
    <text evidence="1">The sequence shown here is derived from an EMBL/GenBank/DDBJ whole genome shotgun (WGS) entry which is preliminary data.</text>
</comment>
<reference evidence="1 2" key="1">
    <citation type="journal article" date="2020" name="ISME J.">
        <title>Uncovering the hidden diversity of litter-decomposition mechanisms in mushroom-forming fungi.</title>
        <authorList>
            <person name="Floudas D."/>
            <person name="Bentzer J."/>
            <person name="Ahren D."/>
            <person name="Johansson T."/>
            <person name="Persson P."/>
            <person name="Tunlid A."/>
        </authorList>
    </citation>
    <scope>NUCLEOTIDE SEQUENCE [LARGE SCALE GENOMIC DNA]</scope>
    <source>
        <strain evidence="1 2">CBS 101986</strain>
    </source>
</reference>
<gene>
    <name evidence="1" type="ORF">D9619_000695</name>
</gene>
<dbReference type="Proteomes" id="UP000567179">
    <property type="component" value="Unassembled WGS sequence"/>
</dbReference>
<dbReference type="AlphaFoldDB" id="A0A8H5BES2"/>
<evidence type="ECO:0000313" key="2">
    <source>
        <dbReference type="Proteomes" id="UP000567179"/>
    </source>
</evidence>
<sequence length="59" mass="6320">MGSTDGYSANVVPFPVRYPSPGTSVATTRHSALDICYSVYGEGPITPEVLDTYYEANAM</sequence>
<protein>
    <submittedName>
        <fullName evidence="1">Uncharacterized protein</fullName>
    </submittedName>
</protein>
<name>A0A8H5BES2_9AGAR</name>
<dbReference type="EMBL" id="JAACJJ010000028">
    <property type="protein sequence ID" value="KAF5322009.1"/>
    <property type="molecule type" value="Genomic_DNA"/>
</dbReference>
<organism evidence="1 2">
    <name type="scientific">Psilocybe cf. subviscida</name>
    <dbReference type="NCBI Taxonomy" id="2480587"/>
    <lineage>
        <taxon>Eukaryota</taxon>
        <taxon>Fungi</taxon>
        <taxon>Dikarya</taxon>
        <taxon>Basidiomycota</taxon>
        <taxon>Agaricomycotina</taxon>
        <taxon>Agaricomycetes</taxon>
        <taxon>Agaricomycetidae</taxon>
        <taxon>Agaricales</taxon>
        <taxon>Agaricineae</taxon>
        <taxon>Strophariaceae</taxon>
        <taxon>Psilocybe</taxon>
    </lineage>
</organism>
<dbReference type="OrthoDB" id="9995831at2759"/>
<evidence type="ECO:0000313" key="1">
    <source>
        <dbReference type="EMBL" id="KAF5322009.1"/>
    </source>
</evidence>